<evidence type="ECO:0000256" key="2">
    <source>
        <dbReference type="ARBA" id="ARBA00022679"/>
    </source>
</evidence>
<name>A0A8A4ZCY3_9MICO</name>
<dbReference type="InterPro" id="IPR037018">
    <property type="entry name" value="GH65_N"/>
</dbReference>
<evidence type="ECO:0000259" key="5">
    <source>
        <dbReference type="Pfam" id="PF21250"/>
    </source>
</evidence>
<dbReference type="InterPro" id="IPR048771">
    <property type="entry name" value="SOGP_2nd"/>
</dbReference>
<dbReference type="Gene3D" id="1.50.10.10">
    <property type="match status" value="1"/>
</dbReference>
<dbReference type="RefSeq" id="WP_227423552.1">
    <property type="nucleotide sequence ID" value="NZ_CP071868.1"/>
</dbReference>
<gene>
    <name evidence="7" type="ORF">J4E96_18720</name>
</gene>
<accession>A0A8A4ZCY3</accession>
<evidence type="ECO:0000259" key="4">
    <source>
        <dbReference type="Pfam" id="PF17167"/>
    </source>
</evidence>
<dbReference type="EMBL" id="CP071868">
    <property type="protein sequence ID" value="QTE29281.1"/>
    <property type="molecule type" value="Genomic_DNA"/>
</dbReference>
<evidence type="ECO:0000256" key="3">
    <source>
        <dbReference type="SAM" id="MobiDB-lite"/>
    </source>
</evidence>
<dbReference type="InterPro" id="IPR012341">
    <property type="entry name" value="6hp_glycosidase-like_sf"/>
</dbReference>
<evidence type="ECO:0000259" key="6">
    <source>
        <dbReference type="Pfam" id="PF21958"/>
    </source>
</evidence>
<dbReference type="Pfam" id="PF21250">
    <property type="entry name" value="SOGP_2nd"/>
    <property type="match status" value="1"/>
</dbReference>
<dbReference type="InterPro" id="IPR008928">
    <property type="entry name" value="6-hairpin_glycosidase_sf"/>
</dbReference>
<feature type="region of interest" description="Disordered" evidence="3">
    <location>
        <begin position="1"/>
        <end position="27"/>
    </location>
</feature>
<dbReference type="Proteomes" id="UP000663937">
    <property type="component" value="Chromosome"/>
</dbReference>
<dbReference type="InterPro" id="IPR033432">
    <property type="entry name" value="GH94_catalytic"/>
</dbReference>
<evidence type="ECO:0000256" key="1">
    <source>
        <dbReference type="ARBA" id="ARBA00022676"/>
    </source>
</evidence>
<keyword evidence="2" id="KW-0808">Transferase</keyword>
<keyword evidence="1" id="KW-0328">Glycosyltransferase</keyword>
<keyword evidence="8" id="KW-1185">Reference proteome</keyword>
<proteinExistence type="predicted"/>
<dbReference type="PANTHER" id="PTHR37469:SF2">
    <property type="entry name" value="CELLOBIONIC ACID PHOSPHORYLASE"/>
    <property type="match status" value="1"/>
</dbReference>
<evidence type="ECO:0000313" key="8">
    <source>
        <dbReference type="Proteomes" id="UP000663937"/>
    </source>
</evidence>
<dbReference type="AlphaFoldDB" id="A0A8A4ZCY3"/>
<dbReference type="Gene3D" id="2.70.98.40">
    <property type="entry name" value="Glycoside hydrolase, family 65, N-terminal domain"/>
    <property type="match status" value="1"/>
</dbReference>
<dbReference type="Pfam" id="PF17167">
    <property type="entry name" value="Glyco_hydro_94"/>
    <property type="match status" value="1"/>
</dbReference>
<organism evidence="7 8">
    <name type="scientific">Pengzhenrongella sicca</name>
    <dbReference type="NCBI Taxonomy" id="2819238"/>
    <lineage>
        <taxon>Bacteria</taxon>
        <taxon>Bacillati</taxon>
        <taxon>Actinomycetota</taxon>
        <taxon>Actinomycetes</taxon>
        <taxon>Micrococcales</taxon>
        <taxon>Pengzhenrongella</taxon>
    </lineage>
</organism>
<dbReference type="InterPro" id="IPR053831">
    <property type="entry name" value="SOGP_N"/>
</dbReference>
<feature type="domain" description="Glycoside phosphorylase super sandwich" evidence="5">
    <location>
        <begin position="330"/>
        <end position="498"/>
    </location>
</feature>
<feature type="compositionally biased region" description="Polar residues" evidence="3">
    <location>
        <begin position="1"/>
        <end position="10"/>
    </location>
</feature>
<dbReference type="SUPFAM" id="SSF48208">
    <property type="entry name" value="Six-hairpin glycosidases"/>
    <property type="match status" value="1"/>
</dbReference>
<dbReference type="GO" id="GO:0016757">
    <property type="term" value="F:glycosyltransferase activity"/>
    <property type="evidence" value="ECO:0007669"/>
    <property type="project" value="UniProtKB-KW"/>
</dbReference>
<dbReference type="InterPro" id="IPR052047">
    <property type="entry name" value="GH94_Enzymes"/>
</dbReference>
<sequence length="1171" mass="122696">MTTTSTSGRASQPHPGNQPPERRVRSAAGVEAQFTAAAQLRRLDAGGRSILMYPADDVESGPANLYLRAHGRDGIEAAALLGPASAGVVTWTAAGPDVVGRWRDLTYRVRFRLAERAAAWFWHVEVTNDGAAAVTVDVVHTQDVALTPYAALRTNEYYAAQYLDLSPVAVGGGTALAVRQNMPGVSAPWVVLGSLRGAVGWGTDALQLTGRDLPGGGGVPLGLLAERLPSRRLQHEHTLAMLQDRPLELAPGESRSTGFFGHYRADHPAATAPADAAAVDAVLALAEARPPERGAAGPGGAPVVGSLFATAPTLAPLPLDATTLTALAGPGRHHVETADAELLAYFTADGTHVVTAAKERRVLRPHGHILRTGTALVPDESSLTSTAWLAGVFASQLTQGHASRDPVLSVRRGYLGLRRAYGLRIFADLGAGWTLLDVPSAWAQAPDACRWWYRHAGGLLEVETVVAAESHAVRVRLRVVAGPPARVLVAAHVAFGGDDGADPVPPVLAVDGAGVTVGVPVGAELAARSPGASFRLAWGDRGDSGDSGDDDGDGAAVAVGRDEALFADGASRDLPWLTLTTGPRLRLDLTLTLDLARSPDLATAVAATPPPAPWPEFWAGLGASIRLRAPAGSPLATEVAQLDAVLPSFAHDAVIHYLAPRGLEQFTGGAWGTRDACQGPVGLLVALGQPAPLRDLVLRILRAQHARGDWPQWFEFWDRATPTTSPGAHGDVVYWPLLAVGEYLAMTGDASLLAEAVPFVGDDGRTAAEPVLEHLRRALAHIRATTVPGSPLPAYGHGDWNDSLQPVDTQLAARLCSTWTVTLQVHALRTLAGALRGLAGAHAPAEAAGRAWAAGRDWAADAEAIADRSAAALDTTLVRDGLLCGYGLFGADGTVEHLVHPSDTRTGLHHSLLPTIHAISGDLLSPESARTHLAALEANLLGPDGARLFDRPARYQGGPLEVFQRAEAATFFGREIGVMYTHAHLRYAEALARHGDADALLPALLLADPIGLTERVPAAAPRQSTAYFSSSDAVFADRYDAAEHYDRIGRGEVALEGGWRVYSSGPGLFLRLVVESLLGVRRRGALLELDPVLTGSLDGLTATVPLDGRALQLTYAVGPRGCGPTAVFLDGIELQTTALANPYRAAGVAVELEPVLAALRAGRGALRVEVG</sequence>
<dbReference type="PANTHER" id="PTHR37469">
    <property type="entry name" value="CELLOBIONIC ACID PHOSPHORYLASE-RELATED"/>
    <property type="match status" value="1"/>
</dbReference>
<feature type="domain" description="SOGP N-terminal" evidence="6">
    <location>
        <begin position="33"/>
        <end position="261"/>
    </location>
</feature>
<protein>
    <submittedName>
        <fullName evidence="7">Cellobiose phosphorylase</fullName>
    </submittedName>
</protein>
<dbReference type="GO" id="GO:0005975">
    <property type="term" value="P:carbohydrate metabolic process"/>
    <property type="evidence" value="ECO:0007669"/>
    <property type="project" value="InterPro"/>
</dbReference>
<dbReference type="Pfam" id="PF21958">
    <property type="entry name" value="SOGP_N"/>
    <property type="match status" value="1"/>
</dbReference>
<reference evidence="7" key="1">
    <citation type="submission" date="2021-03" db="EMBL/GenBank/DDBJ databases">
        <title>Pengzhenrongella sicca gen. nov., sp. nov., a new member of suborder Micrococcineae isolated from High-Arctic tundra soil.</title>
        <authorList>
            <person name="Peng F."/>
        </authorList>
    </citation>
    <scope>NUCLEOTIDE SEQUENCE</scope>
    <source>
        <strain evidence="7">LRZ-2</strain>
    </source>
</reference>
<dbReference type="KEGG" id="psic:J4E96_18720"/>
<feature type="domain" description="Glycosyl hydrolase 94 catalytic" evidence="4">
    <location>
        <begin position="671"/>
        <end position="806"/>
    </location>
</feature>
<evidence type="ECO:0000313" key="7">
    <source>
        <dbReference type="EMBL" id="QTE29281.1"/>
    </source>
</evidence>